<dbReference type="Gene3D" id="3.90.830.10">
    <property type="entry name" value="Syntaxin Binding Protein 1, Chain A, domain 2"/>
    <property type="match status" value="1"/>
</dbReference>
<feature type="compositionally biased region" description="Basic residues" evidence="2">
    <location>
        <begin position="729"/>
        <end position="739"/>
    </location>
</feature>
<dbReference type="InterPro" id="IPR043127">
    <property type="entry name" value="Sec-1-like_dom3a"/>
</dbReference>
<feature type="compositionally biased region" description="Polar residues" evidence="2">
    <location>
        <begin position="709"/>
        <end position="723"/>
    </location>
</feature>
<feature type="region of interest" description="Disordered" evidence="2">
    <location>
        <begin position="681"/>
        <end position="739"/>
    </location>
</feature>
<dbReference type="InterPro" id="IPR043154">
    <property type="entry name" value="Sec-1-like_dom1"/>
</dbReference>
<dbReference type="EMBL" id="KN817522">
    <property type="protein sequence ID" value="KJA28097.1"/>
    <property type="molecule type" value="Genomic_DNA"/>
</dbReference>
<gene>
    <name evidence="3" type="ORF">HYPSUDRAFT_34437</name>
</gene>
<dbReference type="Proteomes" id="UP000054270">
    <property type="component" value="Unassembled WGS sequence"/>
</dbReference>
<feature type="region of interest" description="Disordered" evidence="2">
    <location>
        <begin position="206"/>
        <end position="225"/>
    </location>
</feature>
<dbReference type="InterPro" id="IPR001619">
    <property type="entry name" value="Sec1-like"/>
</dbReference>
<dbReference type="OrthoDB" id="2228at2759"/>
<dbReference type="Gene3D" id="3.40.50.1910">
    <property type="match status" value="2"/>
</dbReference>
<dbReference type="PIRSF" id="PIRSF005715">
    <property type="entry name" value="VPS45_Sec1"/>
    <property type="match status" value="1"/>
</dbReference>
<reference evidence="4" key="1">
    <citation type="submission" date="2014-04" db="EMBL/GenBank/DDBJ databases">
        <title>Evolutionary Origins and Diversification of the Mycorrhizal Mutualists.</title>
        <authorList>
            <consortium name="DOE Joint Genome Institute"/>
            <consortium name="Mycorrhizal Genomics Consortium"/>
            <person name="Kohler A."/>
            <person name="Kuo A."/>
            <person name="Nagy L.G."/>
            <person name="Floudas D."/>
            <person name="Copeland A."/>
            <person name="Barry K.W."/>
            <person name="Cichocki N."/>
            <person name="Veneault-Fourrey C."/>
            <person name="LaButti K."/>
            <person name="Lindquist E.A."/>
            <person name="Lipzen A."/>
            <person name="Lundell T."/>
            <person name="Morin E."/>
            <person name="Murat C."/>
            <person name="Riley R."/>
            <person name="Ohm R."/>
            <person name="Sun H."/>
            <person name="Tunlid A."/>
            <person name="Henrissat B."/>
            <person name="Grigoriev I.V."/>
            <person name="Hibbett D.S."/>
            <person name="Martin F."/>
        </authorList>
    </citation>
    <scope>NUCLEOTIDE SEQUENCE [LARGE SCALE GENOMIC DNA]</scope>
    <source>
        <strain evidence="4">FD-334 SS-4</strain>
    </source>
</reference>
<dbReference type="GO" id="GO:0016192">
    <property type="term" value="P:vesicle-mediated transport"/>
    <property type="evidence" value="ECO:0007669"/>
    <property type="project" value="InterPro"/>
</dbReference>
<proteinExistence type="inferred from homology"/>
<protein>
    <recommendedName>
        <fullName evidence="5">Sec1-like protein</fullName>
    </recommendedName>
</protein>
<dbReference type="OMA" id="PFTRPHT"/>
<dbReference type="SUPFAM" id="SSF56815">
    <property type="entry name" value="Sec1/munc18-like (SM) proteins"/>
    <property type="match status" value="1"/>
</dbReference>
<evidence type="ECO:0000256" key="1">
    <source>
        <dbReference type="ARBA" id="ARBA00009884"/>
    </source>
</evidence>
<organism evidence="3 4">
    <name type="scientific">Hypholoma sublateritium (strain FD-334 SS-4)</name>
    <dbReference type="NCBI Taxonomy" id="945553"/>
    <lineage>
        <taxon>Eukaryota</taxon>
        <taxon>Fungi</taxon>
        <taxon>Dikarya</taxon>
        <taxon>Basidiomycota</taxon>
        <taxon>Agaricomycotina</taxon>
        <taxon>Agaricomycetes</taxon>
        <taxon>Agaricomycetidae</taxon>
        <taxon>Agaricales</taxon>
        <taxon>Agaricineae</taxon>
        <taxon>Strophariaceae</taxon>
        <taxon>Hypholoma</taxon>
    </lineage>
</organism>
<dbReference type="STRING" id="945553.A0A0D2LK54"/>
<dbReference type="Pfam" id="PF00995">
    <property type="entry name" value="Sec1"/>
    <property type="match status" value="1"/>
</dbReference>
<evidence type="ECO:0000313" key="4">
    <source>
        <dbReference type="Proteomes" id="UP000054270"/>
    </source>
</evidence>
<comment type="similarity">
    <text evidence="1">Belongs to the STXBP/unc-18/SEC1 family.</text>
</comment>
<keyword evidence="4" id="KW-1185">Reference proteome</keyword>
<evidence type="ECO:0000313" key="3">
    <source>
        <dbReference type="EMBL" id="KJA28097.1"/>
    </source>
</evidence>
<sequence>MASLINLVRNKFLEVLRSVRPPSGWKILVVDSHSQALLGAVLKQFDILAEHVTLIESIASYREPQPDFEALYLVMPTTQNVERIIKDFTGRRQYAAVHLFFVEGVSDSLLERLTTSPANPYLAEVKEMFLNFHAIEAQAFSVREPSYFFSMYSPPRTEAAYKLARVRLEEDLRFVSQMITNVCVSLNEFPYIRYYMPSTHLPLGPLKPVAQNRPPPPPEGSSRWRTNLARGSEARAYESVESDFVTKLLAFMVQSNLEEYKNSNADFGKVDPSRPRATLLITDRSMDLQAPFVHEFTYQAMANDLLPIEDGTKYSYKFQSSLGAYEDKVAVLSDADTVWTAVRHMHMREAIDKLMLDFNKFLEENAVFKGEGAANLNDMKDMLASLPQYQEQREKFSLHLSMAQDCMELFEKAKLSEIASVEQCCSTGLTAEGKMPKGLVEEMVPLLDSRDVINMRKVRIIALYIQYRDGVPDEDRRRLYQHARLTLAEQDVVNALVHFGVRISRGPTDKDTKKKIKQKVNIGDEYELSRFKPALKTVLEEQIADKLDTTLFPYVKEAPSAMPLSPRSPPPQATSLRSQKPAWHKAPRATPVDNRQRLIVFVAGGMTYSEMRETYALSSSLQKDIYIGSTHVVTPKGFIDDLKVLDLGGAGSKTLPNGLRDMRGEPKTHQMLYDEKYFVQDAPPPQRQPIPGKNLAPPRTEKFAPIQPSPTNSYQGSVNSATPSGKEEKKKKRGLFRFG</sequence>
<dbReference type="Gene3D" id="1.25.40.60">
    <property type="match status" value="1"/>
</dbReference>
<dbReference type="AlphaFoldDB" id="A0A0D2LK54"/>
<name>A0A0D2LK54_HYPSF</name>
<accession>A0A0D2LK54</accession>
<dbReference type="PANTHER" id="PTHR11679">
    <property type="entry name" value="VESICLE PROTEIN SORTING-ASSOCIATED"/>
    <property type="match status" value="1"/>
</dbReference>
<evidence type="ECO:0008006" key="5">
    <source>
        <dbReference type="Google" id="ProtNLM"/>
    </source>
</evidence>
<feature type="region of interest" description="Disordered" evidence="2">
    <location>
        <begin position="560"/>
        <end position="589"/>
    </location>
</feature>
<evidence type="ECO:0000256" key="2">
    <source>
        <dbReference type="SAM" id="MobiDB-lite"/>
    </source>
</evidence>
<dbReference type="Gene3D" id="3.40.50.2060">
    <property type="match status" value="1"/>
</dbReference>
<dbReference type="InterPro" id="IPR036045">
    <property type="entry name" value="Sec1-like_sf"/>
</dbReference>
<dbReference type="InterPro" id="IPR027482">
    <property type="entry name" value="Sec1-like_dom2"/>
</dbReference>